<feature type="domain" description="ATP adenylyltransferase C-terminal" evidence="1">
    <location>
        <begin position="220"/>
        <end position="339"/>
    </location>
</feature>
<sequence length="364" mass="40282">MELISGIPEKYAKATESGDLLFFPSTTTLHQENGVEFEIRLCPALEKKPNLPPPHFDSYEDCEKAEGTKPDPFAPPHNANLLIGELKDEDESEDYVVLFNKYSVVPHHILLVTKEFHSQTAPLLPSDLVQTYKLLLAARDAGRKFFAFYNCGTLSGASQPHKHLQLLPIDPDGPPVERLARKAKLEVPGTLVTLHCSTFSFITLRLNKDSTPERPFALSTLPYANHIRRLPSSLSSSTPSTELSHILSAAFMSLLDLAISTIRHDPNYPIGPPSYNVILTLEHMHVIPRRGETYTLHETGEELSVNALGFAGTLLVKSERELEAVRKESIGSILRGVGLESVHDLQVNEDVREAGDHADEAKTS</sequence>
<proteinExistence type="predicted"/>
<dbReference type="InterPro" id="IPR045759">
    <property type="entry name" value="Ap4A_phos1/2_N"/>
</dbReference>
<dbReference type="Pfam" id="PF19327">
    <property type="entry name" value="Ap4A_phos_N"/>
    <property type="match status" value="1"/>
</dbReference>
<dbReference type="Pfam" id="PF09830">
    <property type="entry name" value="ATP_transf"/>
    <property type="match status" value="1"/>
</dbReference>
<dbReference type="InterPro" id="IPR036265">
    <property type="entry name" value="HIT-like_sf"/>
</dbReference>
<dbReference type="SUPFAM" id="SSF54197">
    <property type="entry name" value="HIT-like"/>
    <property type="match status" value="1"/>
</dbReference>
<evidence type="ECO:0000259" key="1">
    <source>
        <dbReference type="Pfam" id="PF09830"/>
    </source>
</evidence>
<name>A0ABP1DJT6_9APHY</name>
<evidence type="ECO:0008006" key="5">
    <source>
        <dbReference type="Google" id="ProtNLM"/>
    </source>
</evidence>
<dbReference type="Proteomes" id="UP001497453">
    <property type="component" value="Chromosome 4"/>
</dbReference>
<keyword evidence="4" id="KW-1185">Reference proteome</keyword>
<evidence type="ECO:0000259" key="2">
    <source>
        <dbReference type="Pfam" id="PF19327"/>
    </source>
</evidence>
<dbReference type="InterPro" id="IPR009163">
    <property type="entry name" value="Ap4A_phos1/2"/>
</dbReference>
<dbReference type="PANTHER" id="PTHR38420:SF1">
    <property type="entry name" value="PUTATIVE (AFU_ORTHOLOGUE AFUA_5G14690)-RELATED"/>
    <property type="match status" value="1"/>
</dbReference>
<gene>
    <name evidence="3" type="ORF">GFSPODELE1_LOCUS6271</name>
</gene>
<evidence type="ECO:0000313" key="3">
    <source>
        <dbReference type="EMBL" id="CAL1707234.1"/>
    </source>
</evidence>
<dbReference type="Gene3D" id="3.30.428.70">
    <property type="match status" value="1"/>
</dbReference>
<feature type="domain" description="Ap4A phosphorylase 1/2 N-terminal" evidence="2">
    <location>
        <begin position="3"/>
        <end position="170"/>
    </location>
</feature>
<organism evidence="3 4">
    <name type="scientific">Somion occarium</name>
    <dbReference type="NCBI Taxonomy" id="3059160"/>
    <lineage>
        <taxon>Eukaryota</taxon>
        <taxon>Fungi</taxon>
        <taxon>Dikarya</taxon>
        <taxon>Basidiomycota</taxon>
        <taxon>Agaricomycotina</taxon>
        <taxon>Agaricomycetes</taxon>
        <taxon>Polyporales</taxon>
        <taxon>Cerrenaceae</taxon>
        <taxon>Somion</taxon>
    </lineage>
</organism>
<protein>
    <recommendedName>
        <fullName evidence="5">ATP adenylyltransferase</fullName>
    </recommendedName>
</protein>
<evidence type="ECO:0000313" key="4">
    <source>
        <dbReference type="Proteomes" id="UP001497453"/>
    </source>
</evidence>
<reference evidence="4" key="1">
    <citation type="submission" date="2024-04" db="EMBL/GenBank/DDBJ databases">
        <authorList>
            <person name="Shaw F."/>
            <person name="Minotto A."/>
        </authorList>
    </citation>
    <scope>NUCLEOTIDE SEQUENCE [LARGE SCALE GENOMIC DNA]</scope>
</reference>
<dbReference type="InterPro" id="IPR019200">
    <property type="entry name" value="ATP_adenylylTrfase_C"/>
</dbReference>
<dbReference type="InterPro" id="IPR043171">
    <property type="entry name" value="Ap4A_phos1/2-like"/>
</dbReference>
<dbReference type="EMBL" id="OZ037947">
    <property type="protein sequence ID" value="CAL1707234.1"/>
    <property type="molecule type" value="Genomic_DNA"/>
</dbReference>
<accession>A0ABP1DJT6</accession>
<dbReference type="PANTHER" id="PTHR38420">
    <property type="entry name" value="AP-4-A PHOSPHORYLASE II"/>
    <property type="match status" value="1"/>
</dbReference>